<proteinExistence type="predicted"/>
<dbReference type="EMBL" id="QZMU01000001">
    <property type="protein sequence ID" value="RRQ20835.1"/>
    <property type="molecule type" value="Genomic_DNA"/>
</dbReference>
<evidence type="ECO:0000313" key="3">
    <source>
        <dbReference type="Proteomes" id="UP000287798"/>
    </source>
</evidence>
<keyword evidence="3" id="KW-1185">Reference proteome</keyword>
<evidence type="ECO:0000256" key="1">
    <source>
        <dbReference type="SAM" id="MobiDB-lite"/>
    </source>
</evidence>
<sequence>MLAGMLLQLPAGAESTRDATILHYQESEQGIAPYPVRILVTRAFLRLDDGADGGNFLLVDRDAGVLHNVNHQSRNILTIADSEVTEVEGSPQIEVRVRKDADAPPIGGESVSRVDVIADGELCMTAHVVPTLLPDVTAALRQYQQILAARQFRDLDLTPEAMRGPCFYANYVQGATRYLDEGLPVQWSHEGGRAQVLVNYRAGPGSSGRPVHPARGLPARGAGSSGDL</sequence>
<comment type="caution">
    <text evidence="2">The sequence shown here is derived from an EMBL/GenBank/DDBJ whole genome shotgun (WGS) entry which is preliminary data.</text>
</comment>
<dbReference type="AlphaFoldDB" id="A0A426QGG4"/>
<evidence type="ECO:0000313" key="2">
    <source>
        <dbReference type="EMBL" id="RRQ20835.1"/>
    </source>
</evidence>
<name>A0A426QGG4_9GAMM</name>
<accession>A0A426QGG4</accession>
<gene>
    <name evidence="2" type="ORF">D6C00_01855</name>
</gene>
<dbReference type="Proteomes" id="UP000287798">
    <property type="component" value="Unassembled WGS sequence"/>
</dbReference>
<reference evidence="2 3" key="1">
    <citation type="journal article" date="2010" name="Int. J. Syst. Evol. Microbiol.">
        <title>Thiohalobacter thiocyanaticus gen. nov., sp. nov., a moderately halophilic, sulfur-oxidizing gammaproteobacterium from hypersaline lakes, that utilizes thiocyanate.</title>
        <authorList>
            <person name="Sorokin D.Y."/>
            <person name="Kovaleva O.L."/>
            <person name="Tourova T.P."/>
            <person name="Muyzer G."/>
        </authorList>
    </citation>
    <scope>NUCLEOTIDE SEQUENCE [LARGE SCALE GENOMIC DNA]</scope>
    <source>
        <strain evidence="2 3">Hrh1</strain>
    </source>
</reference>
<organism evidence="2 3">
    <name type="scientific">Thiohalobacter thiocyanaticus</name>
    <dbReference type="NCBI Taxonomy" id="585455"/>
    <lineage>
        <taxon>Bacteria</taxon>
        <taxon>Pseudomonadati</taxon>
        <taxon>Pseudomonadota</taxon>
        <taxon>Gammaproteobacteria</taxon>
        <taxon>Thiohalobacterales</taxon>
        <taxon>Thiohalobacteraceae</taxon>
        <taxon>Thiohalobacter</taxon>
    </lineage>
</organism>
<feature type="region of interest" description="Disordered" evidence="1">
    <location>
        <begin position="203"/>
        <end position="228"/>
    </location>
</feature>
<protein>
    <submittedName>
        <fullName evidence="2">Uncharacterized protein</fullName>
    </submittedName>
</protein>